<dbReference type="KEGG" id="mpd:MCP_1137"/>
<feature type="transmembrane region" description="Helical" evidence="9">
    <location>
        <begin position="176"/>
        <end position="193"/>
    </location>
</feature>
<feature type="transmembrane region" description="Helical" evidence="9">
    <location>
        <begin position="149"/>
        <end position="169"/>
    </location>
</feature>
<accession>D1YXN7</accession>
<feature type="transmembrane region" description="Helical" evidence="9">
    <location>
        <begin position="7"/>
        <end position="25"/>
    </location>
</feature>
<dbReference type="Proteomes" id="UP000001882">
    <property type="component" value="Chromosome"/>
</dbReference>
<organism evidence="10 11">
    <name type="scientific">Methanocella paludicola (strain DSM 17711 / JCM 13418 / NBRC 101707 / SANAE)</name>
    <dbReference type="NCBI Taxonomy" id="304371"/>
    <lineage>
        <taxon>Archaea</taxon>
        <taxon>Methanobacteriati</taxon>
        <taxon>Methanobacteriota</taxon>
        <taxon>Stenosarchaea group</taxon>
        <taxon>Methanomicrobia</taxon>
        <taxon>Methanocellales</taxon>
        <taxon>Methanocellaceae</taxon>
        <taxon>Methanocella</taxon>
    </lineage>
</organism>
<evidence type="ECO:0000256" key="3">
    <source>
        <dbReference type="ARBA" id="ARBA00022670"/>
    </source>
</evidence>
<evidence type="ECO:0000256" key="9">
    <source>
        <dbReference type="SAM" id="Phobius"/>
    </source>
</evidence>
<dbReference type="NCBIfam" id="TIGR04125">
    <property type="entry name" value="exosort_PGF_TRM"/>
    <property type="match status" value="1"/>
</dbReference>
<evidence type="ECO:0008006" key="12">
    <source>
        <dbReference type="Google" id="ProtNLM"/>
    </source>
</evidence>
<gene>
    <name evidence="10" type="ordered locus">MCP_1137</name>
</gene>
<proteinExistence type="predicted"/>
<dbReference type="InterPro" id="IPR019127">
    <property type="entry name" value="Exosortase"/>
</dbReference>
<keyword evidence="5" id="KW-0378">Hydrolase</keyword>
<evidence type="ECO:0000256" key="7">
    <source>
        <dbReference type="ARBA" id="ARBA00023136"/>
    </source>
</evidence>
<reference evidence="10 11" key="2">
    <citation type="journal article" date="2008" name="Int. J. Syst. Evol. Microbiol.">
        <title>Methanocella paludicola gen. nov., sp. nov., a methane-producing archaeon, the first isolate of the lineage 'Rice Cluster I', and proposal of the new archaeal order Methanocellales ord. nov.</title>
        <authorList>
            <person name="Sakai S."/>
            <person name="Imachi H."/>
            <person name="Hanada S."/>
            <person name="Ohashi A."/>
            <person name="Harada H."/>
            <person name="Kamagata Y."/>
        </authorList>
    </citation>
    <scope>NUCLEOTIDE SEQUENCE [LARGE SCALE GENOMIC DNA]</scope>
    <source>
        <strain evidence="11">DSM 17711 / JCM 13418 / NBRC 101707 / SANAE</strain>
    </source>
</reference>
<evidence type="ECO:0000256" key="1">
    <source>
        <dbReference type="ARBA" id="ARBA00004651"/>
    </source>
</evidence>
<name>D1YXN7_METPS</name>
<dbReference type="InterPro" id="IPR026392">
    <property type="entry name" value="Exo/Archaeosortase_dom"/>
</dbReference>
<dbReference type="GO" id="GO:0005886">
    <property type="term" value="C:plasma membrane"/>
    <property type="evidence" value="ECO:0007669"/>
    <property type="project" value="UniProtKB-SubCell"/>
</dbReference>
<dbReference type="NCBIfam" id="TIGR04178">
    <property type="entry name" value="exo_archaeo"/>
    <property type="match status" value="1"/>
</dbReference>
<keyword evidence="2" id="KW-1003">Cell membrane</keyword>
<evidence type="ECO:0000256" key="8">
    <source>
        <dbReference type="PIRSR" id="PIRSR025737-1"/>
    </source>
</evidence>
<dbReference type="Pfam" id="PF09721">
    <property type="entry name" value="Exosortase_EpsH"/>
    <property type="match status" value="1"/>
</dbReference>
<evidence type="ECO:0000256" key="2">
    <source>
        <dbReference type="ARBA" id="ARBA00022475"/>
    </source>
</evidence>
<dbReference type="eggNOG" id="arCOG04471">
    <property type="taxonomic scope" value="Archaea"/>
</dbReference>
<dbReference type="InterPro" id="IPR014522">
    <property type="entry name" value="ArtA"/>
</dbReference>
<dbReference type="PATRIC" id="fig|304371.9.peg.1172"/>
<reference evidence="11" key="3">
    <citation type="journal article" date="2011" name="PLoS ONE">
        <title>Genome sequence of a mesophilic hydrogenotrophic methanogen Methanocella paludicola, the first cultivated representative of the order Methanocellales.</title>
        <authorList>
            <person name="Sakai S."/>
            <person name="Takaki Y."/>
            <person name="Shimamura S."/>
            <person name="Sekine M."/>
            <person name="Tajima T."/>
            <person name="Kosugi H."/>
            <person name="Ichikawa N."/>
            <person name="Tasumi E."/>
            <person name="Hiraki A.T."/>
            <person name="Shimizu A."/>
            <person name="Kato Y."/>
            <person name="Nishiko R."/>
            <person name="Mori K."/>
            <person name="Fujita N."/>
            <person name="Imachi H."/>
            <person name="Takai K."/>
        </authorList>
    </citation>
    <scope>NUCLEOTIDE SEQUENCE [LARGE SCALE GENOMIC DNA]</scope>
    <source>
        <strain evidence="11">DSM 17711 / JCM 13418 / NBRC 101707 / SANAE</strain>
    </source>
</reference>
<keyword evidence="11" id="KW-1185">Reference proteome</keyword>
<reference evidence="10 11" key="1">
    <citation type="journal article" date="2007" name="Appl. Environ. Microbiol.">
        <title>Isolation of key methanogens for global methane emission from rice paddy fields: a novel isolate affiliated with the clone cluster rice cluster I.</title>
        <authorList>
            <person name="Sakai S."/>
            <person name="Imachi H."/>
            <person name="Sekiguchi Y."/>
            <person name="Ohashi A."/>
            <person name="Harada H."/>
            <person name="Kamagata Y."/>
        </authorList>
    </citation>
    <scope>NUCLEOTIDE SEQUENCE [LARGE SCALE GENOMIC DNA]</scope>
    <source>
        <strain evidence="11">DSM 17711 / JCM 13418 / NBRC 101707 / SANAE</strain>
    </source>
</reference>
<protein>
    <recommendedName>
        <fullName evidence="12">Archaeosortase A</fullName>
    </recommendedName>
</protein>
<feature type="active site" description="Acyl-thioester intermediate" evidence="8">
    <location>
        <position position="153"/>
    </location>
</feature>
<evidence type="ECO:0000256" key="5">
    <source>
        <dbReference type="ARBA" id="ARBA00022801"/>
    </source>
</evidence>
<dbReference type="GO" id="GO:0006508">
    <property type="term" value="P:proteolysis"/>
    <property type="evidence" value="ECO:0007669"/>
    <property type="project" value="UniProtKB-KW"/>
</dbReference>
<dbReference type="STRING" id="304371.MCP_1137"/>
<keyword evidence="4 9" id="KW-0812">Transmembrane</keyword>
<keyword evidence="6 9" id="KW-1133">Transmembrane helix</keyword>
<evidence type="ECO:0000256" key="4">
    <source>
        <dbReference type="ARBA" id="ARBA00022692"/>
    </source>
</evidence>
<keyword evidence="3" id="KW-0645">Protease</keyword>
<feature type="active site" description="Proton donor" evidence="8">
    <location>
        <position position="194"/>
    </location>
</feature>
<dbReference type="AlphaFoldDB" id="D1YXN7"/>
<keyword evidence="7 9" id="KW-0472">Membrane</keyword>
<dbReference type="InParanoid" id="D1YXN7"/>
<dbReference type="PIRSF" id="PIRSF025737">
    <property type="entry name" value="Cyco1"/>
    <property type="match status" value="1"/>
</dbReference>
<dbReference type="EMBL" id="AP011532">
    <property type="protein sequence ID" value="BAI61209.1"/>
    <property type="molecule type" value="Genomic_DNA"/>
</dbReference>
<evidence type="ECO:0000313" key="11">
    <source>
        <dbReference type="Proteomes" id="UP000001882"/>
    </source>
</evidence>
<feature type="transmembrane region" description="Helical" evidence="9">
    <location>
        <begin position="233"/>
        <end position="254"/>
    </location>
</feature>
<evidence type="ECO:0000313" key="10">
    <source>
        <dbReference type="EMBL" id="BAI61209.1"/>
    </source>
</evidence>
<evidence type="ECO:0000256" key="6">
    <source>
        <dbReference type="ARBA" id="ARBA00022989"/>
    </source>
</evidence>
<comment type="subcellular location">
    <subcellularLocation>
        <location evidence="1">Cell membrane</location>
        <topology evidence="1">Multi-pass membrane protein</topology>
    </subcellularLocation>
</comment>
<feature type="transmembrane region" description="Helical" evidence="9">
    <location>
        <begin position="86"/>
        <end position="106"/>
    </location>
</feature>
<dbReference type="GO" id="GO:0008233">
    <property type="term" value="F:peptidase activity"/>
    <property type="evidence" value="ECO:0007669"/>
    <property type="project" value="UniProtKB-KW"/>
</dbReference>
<sequence>MVISMEFLDIMLWASLFIIIAGAVLPKKYGYKVAAAGWVLFGLRWGLSTPEFYLVEHNIMYTIACVLAIPVTLYLAYVMVKDERESLMVLTRAAAISSIFYFPFAYFTWLGDWLIGVTTSITLAAVNALGNNATASGNIVTLNGLKVEIILACTAIQSMALFVGVVGCIRAPADRLFKAFMVSVPVIYVLNVVRNTFVITSYGNQWLQIAPDMIVEWTGELPSYASFFWAHNVLAEAGSLIALVVISYAVISILPETLTYIRDIFSLIQIDNIKKNLRGEKVVEAAPLQRNK</sequence>
<feature type="transmembrane region" description="Helical" evidence="9">
    <location>
        <begin position="59"/>
        <end position="80"/>
    </location>
</feature>